<evidence type="ECO:0000313" key="3">
    <source>
        <dbReference type="Proteomes" id="UP000269721"/>
    </source>
</evidence>
<dbReference type="EMBL" id="KZ994167">
    <property type="protein sequence ID" value="RKO93627.1"/>
    <property type="molecule type" value="Genomic_DNA"/>
</dbReference>
<organism evidence="2 3">
    <name type="scientific">Blyttiomyces helicus</name>
    <dbReference type="NCBI Taxonomy" id="388810"/>
    <lineage>
        <taxon>Eukaryota</taxon>
        <taxon>Fungi</taxon>
        <taxon>Fungi incertae sedis</taxon>
        <taxon>Chytridiomycota</taxon>
        <taxon>Chytridiomycota incertae sedis</taxon>
        <taxon>Chytridiomycetes</taxon>
        <taxon>Chytridiomycetes incertae sedis</taxon>
        <taxon>Blyttiomyces</taxon>
    </lineage>
</organism>
<name>A0A4V1ISI0_9FUNG</name>
<keyword evidence="3" id="KW-1185">Reference proteome</keyword>
<evidence type="ECO:0000313" key="2">
    <source>
        <dbReference type="EMBL" id="RKO93627.1"/>
    </source>
</evidence>
<feature type="compositionally biased region" description="Basic and acidic residues" evidence="1">
    <location>
        <begin position="163"/>
        <end position="172"/>
    </location>
</feature>
<accession>A0A4V1ISI0</accession>
<evidence type="ECO:0000256" key="1">
    <source>
        <dbReference type="SAM" id="MobiDB-lite"/>
    </source>
</evidence>
<sequence>MPIIVRIMNQDRVDEGAFMVVQVSDGDIPDQTASLHQQIVPEGAQVKEGGEHAIVDVVAAREMPTAQVGGAGGKAVSQAVGQSFRSQFSDVQVVVTSCKDVPASRLEVTTSKNSKEPPSHQAAVNKKPRPPQQQEATKSSKHETQDLERELRRCKQQEAGGGEGKKWSRWEGDLEAEQDVLPKTGVDQDLL</sequence>
<protein>
    <submittedName>
        <fullName evidence="2">Uncharacterized protein</fullName>
    </submittedName>
</protein>
<dbReference type="Proteomes" id="UP000269721">
    <property type="component" value="Unassembled WGS sequence"/>
</dbReference>
<feature type="compositionally biased region" description="Basic and acidic residues" evidence="1">
    <location>
        <begin position="138"/>
        <end position="156"/>
    </location>
</feature>
<proteinExistence type="predicted"/>
<reference evidence="3" key="1">
    <citation type="journal article" date="2018" name="Nat. Microbiol.">
        <title>Leveraging single-cell genomics to expand the fungal tree of life.</title>
        <authorList>
            <person name="Ahrendt S.R."/>
            <person name="Quandt C.A."/>
            <person name="Ciobanu D."/>
            <person name="Clum A."/>
            <person name="Salamov A."/>
            <person name="Andreopoulos B."/>
            <person name="Cheng J.F."/>
            <person name="Woyke T."/>
            <person name="Pelin A."/>
            <person name="Henrissat B."/>
            <person name="Reynolds N.K."/>
            <person name="Benny G.L."/>
            <person name="Smith M.E."/>
            <person name="James T.Y."/>
            <person name="Grigoriev I.V."/>
        </authorList>
    </citation>
    <scope>NUCLEOTIDE SEQUENCE [LARGE SCALE GENOMIC DNA]</scope>
</reference>
<dbReference type="AlphaFoldDB" id="A0A4V1ISI0"/>
<gene>
    <name evidence="2" type="ORF">BDK51DRAFT_28591</name>
</gene>
<feature type="region of interest" description="Disordered" evidence="1">
    <location>
        <begin position="106"/>
        <end position="191"/>
    </location>
</feature>